<proteinExistence type="predicted"/>
<dbReference type="AlphaFoldDB" id="A0A2U3JXA5"/>
<dbReference type="EMBL" id="OMOF01000013">
    <property type="protein sequence ID" value="SPF31910.1"/>
    <property type="molecule type" value="Genomic_DNA"/>
</dbReference>
<evidence type="ECO:0000313" key="1">
    <source>
        <dbReference type="EMBL" id="SPF31910.1"/>
    </source>
</evidence>
<accession>A0A2U3JXA5</accession>
<gene>
    <name evidence="1" type="ORF">SBF1_110036</name>
</gene>
<sequence>MLDRTNGPQGVPGNGYAFTIEKEVAKSARLLFGMAPLSMGGVIF</sequence>
<dbReference type="Proteomes" id="UP000238916">
    <property type="component" value="Unassembled WGS sequence"/>
</dbReference>
<protein>
    <submittedName>
        <fullName evidence="1">Uncharacterized protein</fullName>
    </submittedName>
</protein>
<name>A0A2U3JXA5_9FIRM</name>
<organism evidence="1 2">
    <name type="scientific">Candidatus Desulfosporosinus infrequens</name>
    <dbReference type="NCBI Taxonomy" id="2043169"/>
    <lineage>
        <taxon>Bacteria</taxon>
        <taxon>Bacillati</taxon>
        <taxon>Bacillota</taxon>
        <taxon>Clostridia</taxon>
        <taxon>Eubacteriales</taxon>
        <taxon>Desulfitobacteriaceae</taxon>
        <taxon>Desulfosporosinus</taxon>
    </lineage>
</organism>
<evidence type="ECO:0000313" key="2">
    <source>
        <dbReference type="Proteomes" id="UP000238916"/>
    </source>
</evidence>
<reference evidence="2" key="1">
    <citation type="submission" date="2018-02" db="EMBL/GenBank/DDBJ databases">
        <authorList>
            <person name="Hausmann B."/>
        </authorList>
    </citation>
    <scope>NUCLEOTIDE SEQUENCE [LARGE SCALE GENOMIC DNA]</scope>
    <source>
        <strain evidence="2">Peat soil MAG SbF1</strain>
    </source>
</reference>